<dbReference type="EC" id="2.1.1.72" evidence="1"/>
<evidence type="ECO:0000259" key="6">
    <source>
        <dbReference type="Pfam" id="PF20466"/>
    </source>
</evidence>
<comment type="catalytic activity">
    <reaction evidence="4">
        <text>a 2'-deoxyadenosine in DNA + S-adenosyl-L-methionine = an N(6)-methyl-2'-deoxyadenosine in DNA + S-adenosyl-L-homocysteine + H(+)</text>
        <dbReference type="Rhea" id="RHEA:15197"/>
        <dbReference type="Rhea" id="RHEA-COMP:12418"/>
        <dbReference type="Rhea" id="RHEA-COMP:12419"/>
        <dbReference type="ChEBI" id="CHEBI:15378"/>
        <dbReference type="ChEBI" id="CHEBI:57856"/>
        <dbReference type="ChEBI" id="CHEBI:59789"/>
        <dbReference type="ChEBI" id="CHEBI:90615"/>
        <dbReference type="ChEBI" id="CHEBI:90616"/>
        <dbReference type="EC" id="2.1.1.72"/>
    </reaction>
</comment>
<dbReference type="GO" id="GO:0032259">
    <property type="term" value="P:methylation"/>
    <property type="evidence" value="ECO:0007669"/>
    <property type="project" value="UniProtKB-KW"/>
</dbReference>
<dbReference type="Gene3D" id="3.40.50.150">
    <property type="entry name" value="Vaccinia Virus protein VP39"/>
    <property type="match status" value="1"/>
</dbReference>
<dbReference type="SUPFAM" id="SSF53335">
    <property type="entry name" value="S-adenosyl-L-methionine-dependent methyltransferases"/>
    <property type="match status" value="1"/>
</dbReference>
<dbReference type="InterPro" id="IPR046820">
    <property type="entry name" value="MmeI_TRD"/>
</dbReference>
<dbReference type="EMBL" id="JBHSKD010000011">
    <property type="protein sequence ID" value="MFC5177331.1"/>
    <property type="molecule type" value="Genomic_DNA"/>
</dbReference>
<dbReference type="InterPro" id="IPR029063">
    <property type="entry name" value="SAM-dependent_MTases_sf"/>
</dbReference>
<keyword evidence="3" id="KW-0808">Transferase</keyword>
<protein>
    <recommendedName>
        <fullName evidence="1">site-specific DNA-methyltransferase (adenine-specific)</fullName>
        <ecNumber evidence="1">2.1.1.72</ecNumber>
    </recommendedName>
</protein>
<dbReference type="InterPro" id="IPR046818">
    <property type="entry name" value="MmeI_C"/>
</dbReference>
<comment type="caution">
    <text evidence="9">The sequence shown here is derived from an EMBL/GenBank/DDBJ whole genome shotgun (WGS) entry which is preliminary data.</text>
</comment>
<sequence>MTNRLIGRAEEGKYGDLFRLDLFWGAPNHPPIEVDLGDGLKLTATNISSYQGVRVWEVPALPGSAGEAKIDQAISKTSTNRLVIFHDGDKQVWRWPSRTTRGSGVISRPARHVHKAGSNDPKFVAKLDAIRLPTDVQIDVNELLSRVRGAFDVETKNESKRASKLMAQMYAAVEKGYAPAVDPKKRDHEISATMARVLFLLFGDDTEMWKDSSGEPMPDLFQDFIKDHTERDGSDIAARLNALFRALDTAPNQRKGLAPELAAFPYVNGGIFDEKINLPDLDNDFRKAILDACAVDWSTISPAIFGSMFQSVRDAQTRRELGEHYTSEENILKTLNPLFLDDLRAEFDAALARDTDKKKENALNALWAKLGNIRYMDPACGCGNFIIVAYRELRDLELRIMEALQDLSGYAQLAFDPTLSLRVTLDHFYGIEIDEWPARIAETAMFLIDRQSDLKMKERFGVAPERLPIQRAARIIVGNAMKLDWAEVCPAAERVIVAGNPPFLGHATRSEVQAEELRAAWGRDDISRLDYVTGWHAKALRYFENRNGEWAFVTTNSITQGDPVPLLFGPIFDAGWRIKFAHRTFPWTSDAAGKAAVHCVIVGFGRDVKNPVLFDEPSAGGGVRAVKSINAYLADAPNAFIVKRMTPLGVGLPETTFGNMPRDDGNLIVTADELADVRSDPIASKYLRPFIGADELLNGRERWCLWLVGAEEDIPRSDVLSRRVEAVREFRKKSTAASTRQMAETAHLFGQRPGLHSQPYVVIPRVSSDRRPYFAAMHVTPDVIASDATFTASDPDGFLFGIISSAIFVAWQRAVGGRLKSDLRFSNTIVWNNLPLPPVNPDLRRQIADAGRAVQQVRESRPGLTLAQQYLPENFTGDLVEAHVELDRLVDRVWSGRRVLATEQERQSVLFEAYVRETKGLL</sequence>
<dbReference type="PANTHER" id="PTHR33841">
    <property type="entry name" value="DNA METHYLTRANSFERASE YEEA-RELATED"/>
    <property type="match status" value="1"/>
</dbReference>
<name>A0ABW0BJB3_9ACTN</name>
<accession>A0ABW0BJB3</accession>
<proteinExistence type="predicted"/>
<feature type="domain" description="MmeI-like DNA-methyltransferase" evidence="8">
    <location>
        <begin position="357"/>
        <end position="614"/>
    </location>
</feature>
<dbReference type="RefSeq" id="WP_378590257.1">
    <property type="nucleotide sequence ID" value="NZ_JBHSKD010000011.1"/>
</dbReference>
<evidence type="ECO:0000256" key="2">
    <source>
        <dbReference type="ARBA" id="ARBA00022603"/>
    </source>
</evidence>
<evidence type="ECO:0000313" key="9">
    <source>
        <dbReference type="EMBL" id="MFC5177331.1"/>
    </source>
</evidence>
<feature type="domain" description="MmeI-like helicase spacer" evidence="5">
    <location>
        <begin position="188"/>
        <end position="272"/>
    </location>
</feature>
<dbReference type="Pfam" id="PF20466">
    <property type="entry name" value="MmeI_TRD"/>
    <property type="match status" value="1"/>
</dbReference>
<evidence type="ECO:0000313" key="10">
    <source>
        <dbReference type="Proteomes" id="UP001596087"/>
    </source>
</evidence>
<dbReference type="Pfam" id="PF20467">
    <property type="entry name" value="MmeI_C"/>
    <property type="match status" value="1"/>
</dbReference>
<gene>
    <name evidence="9" type="ORF">ACFPGP_11660</name>
</gene>
<evidence type="ECO:0000256" key="1">
    <source>
        <dbReference type="ARBA" id="ARBA00011900"/>
    </source>
</evidence>
<reference evidence="10" key="1">
    <citation type="journal article" date="2019" name="Int. J. Syst. Evol. Microbiol.">
        <title>The Global Catalogue of Microorganisms (GCM) 10K type strain sequencing project: providing services to taxonomists for standard genome sequencing and annotation.</title>
        <authorList>
            <consortium name="The Broad Institute Genomics Platform"/>
            <consortium name="The Broad Institute Genome Sequencing Center for Infectious Disease"/>
            <person name="Wu L."/>
            <person name="Ma J."/>
        </authorList>
    </citation>
    <scope>NUCLEOTIDE SEQUENCE [LARGE SCALE GENOMIC DNA]</scope>
    <source>
        <strain evidence="10">DFY41</strain>
    </source>
</reference>
<evidence type="ECO:0000256" key="3">
    <source>
        <dbReference type="ARBA" id="ARBA00022679"/>
    </source>
</evidence>
<dbReference type="InterPro" id="IPR046816">
    <property type="entry name" value="MmeI_Mtase"/>
</dbReference>
<dbReference type="Pfam" id="PF20465">
    <property type="entry name" value="MmeI_hel"/>
    <property type="match status" value="1"/>
</dbReference>
<feature type="domain" description="MmeI-like target recognition" evidence="6">
    <location>
        <begin position="636"/>
        <end position="838"/>
    </location>
</feature>
<dbReference type="InterPro" id="IPR046819">
    <property type="entry name" value="MmeI_hel"/>
</dbReference>
<keyword evidence="10" id="KW-1185">Reference proteome</keyword>
<dbReference type="InterPro" id="IPR050953">
    <property type="entry name" value="N4_N6_ade-DNA_methylase"/>
</dbReference>
<evidence type="ECO:0000259" key="5">
    <source>
        <dbReference type="Pfam" id="PF20465"/>
    </source>
</evidence>
<keyword evidence="2 9" id="KW-0489">Methyltransferase</keyword>
<evidence type="ECO:0000259" key="7">
    <source>
        <dbReference type="Pfam" id="PF20467"/>
    </source>
</evidence>
<evidence type="ECO:0000259" key="8">
    <source>
        <dbReference type="Pfam" id="PF20473"/>
    </source>
</evidence>
<organism evidence="9 10">
    <name type="scientific">Nocardioides taihuensis</name>
    <dbReference type="NCBI Taxonomy" id="1835606"/>
    <lineage>
        <taxon>Bacteria</taxon>
        <taxon>Bacillati</taxon>
        <taxon>Actinomycetota</taxon>
        <taxon>Actinomycetes</taxon>
        <taxon>Propionibacteriales</taxon>
        <taxon>Nocardioidaceae</taxon>
        <taxon>Nocardioides</taxon>
    </lineage>
</organism>
<evidence type="ECO:0000256" key="4">
    <source>
        <dbReference type="ARBA" id="ARBA00047942"/>
    </source>
</evidence>
<feature type="domain" description="MmeI-like C-terminal" evidence="7">
    <location>
        <begin position="840"/>
        <end position="921"/>
    </location>
</feature>
<dbReference type="GO" id="GO:0008168">
    <property type="term" value="F:methyltransferase activity"/>
    <property type="evidence" value="ECO:0007669"/>
    <property type="project" value="UniProtKB-KW"/>
</dbReference>
<dbReference type="PANTHER" id="PTHR33841:SF1">
    <property type="entry name" value="DNA METHYLTRANSFERASE A"/>
    <property type="match status" value="1"/>
</dbReference>
<dbReference type="Proteomes" id="UP001596087">
    <property type="component" value="Unassembled WGS sequence"/>
</dbReference>
<dbReference type="Pfam" id="PF20473">
    <property type="entry name" value="MmeI_Mtase"/>
    <property type="match status" value="1"/>
</dbReference>